<keyword evidence="9" id="KW-1185">Reference proteome</keyword>
<proteinExistence type="inferred from homology"/>
<feature type="transmembrane region" description="Helical" evidence="6">
    <location>
        <begin position="277"/>
        <end position="295"/>
    </location>
</feature>
<dbReference type="SUPFAM" id="SSF103481">
    <property type="entry name" value="Multidrug resistance efflux transporter EmrE"/>
    <property type="match status" value="2"/>
</dbReference>
<dbReference type="RefSeq" id="WP_023432803.1">
    <property type="nucleotide sequence ID" value="NZ_AWXZ01000035.1"/>
</dbReference>
<evidence type="ECO:0000256" key="6">
    <source>
        <dbReference type="SAM" id="Phobius"/>
    </source>
</evidence>
<dbReference type="STRING" id="631454.N177_2674"/>
<evidence type="ECO:0000256" key="3">
    <source>
        <dbReference type="ARBA" id="ARBA00022692"/>
    </source>
</evidence>
<feature type="transmembrane region" description="Helical" evidence="6">
    <location>
        <begin position="252"/>
        <end position="271"/>
    </location>
</feature>
<comment type="subcellular location">
    <subcellularLocation>
        <location evidence="1">Membrane</location>
        <topology evidence="1">Multi-pass membrane protein</topology>
    </subcellularLocation>
</comment>
<dbReference type="Pfam" id="PF00892">
    <property type="entry name" value="EamA"/>
    <property type="match status" value="2"/>
</dbReference>
<dbReference type="InterPro" id="IPR000620">
    <property type="entry name" value="EamA_dom"/>
</dbReference>
<reference evidence="8 9" key="1">
    <citation type="journal article" date="2014" name="Genome Announc.">
        <title>Draft Genome Sequence of Lutibaculum baratangense Strain AMV1T, Isolated from a Mud Volcano in Andamans, India.</title>
        <authorList>
            <person name="Singh A."/>
            <person name="Sreenivas A."/>
            <person name="Sathyanarayana Reddy G."/>
            <person name="Pinnaka A.K."/>
            <person name="Shivaji S."/>
        </authorList>
    </citation>
    <scope>NUCLEOTIDE SEQUENCE [LARGE SCALE GENOMIC DNA]</scope>
    <source>
        <strain evidence="8 9">AMV1</strain>
    </source>
</reference>
<gene>
    <name evidence="8" type="ORF">N177_2674</name>
</gene>
<evidence type="ECO:0000313" key="9">
    <source>
        <dbReference type="Proteomes" id="UP000017819"/>
    </source>
</evidence>
<feature type="domain" description="EamA" evidence="7">
    <location>
        <begin position="15"/>
        <end position="148"/>
    </location>
</feature>
<accession>V4RLU9</accession>
<dbReference type="EMBL" id="AWXZ01000035">
    <property type="protein sequence ID" value="ESR24225.1"/>
    <property type="molecule type" value="Genomic_DNA"/>
</dbReference>
<evidence type="ECO:0000256" key="5">
    <source>
        <dbReference type="ARBA" id="ARBA00023136"/>
    </source>
</evidence>
<dbReference type="InterPro" id="IPR037185">
    <property type="entry name" value="EmrE-like"/>
</dbReference>
<keyword evidence="4 6" id="KW-1133">Transmembrane helix</keyword>
<dbReference type="AlphaFoldDB" id="V4RLU9"/>
<dbReference type="PANTHER" id="PTHR22911:SF6">
    <property type="entry name" value="SOLUTE CARRIER FAMILY 35 MEMBER G1"/>
    <property type="match status" value="1"/>
</dbReference>
<feature type="transmembrane region" description="Helical" evidence="6">
    <location>
        <begin position="84"/>
        <end position="101"/>
    </location>
</feature>
<evidence type="ECO:0000256" key="2">
    <source>
        <dbReference type="ARBA" id="ARBA00009853"/>
    </source>
</evidence>
<dbReference type="eggNOG" id="COG0697">
    <property type="taxonomic scope" value="Bacteria"/>
</dbReference>
<dbReference type="GO" id="GO:0016020">
    <property type="term" value="C:membrane"/>
    <property type="evidence" value="ECO:0007669"/>
    <property type="project" value="UniProtKB-SubCell"/>
</dbReference>
<feature type="domain" description="EamA" evidence="7">
    <location>
        <begin position="165"/>
        <end position="294"/>
    </location>
</feature>
<sequence length="314" mass="33375">MISGTSREGPLQHLIGIGFKIGSALAFTIMGALVKILSETVPIGEIVFFRSLFALPPLLVWLVVRRELPGALHTRQPMAHFWRAVVGLLGMVLNFYALSLLPLPNVTAIIFVSPLIVLPLAAIFLGERAGIYRWSAVGVGLFGVLVILSPNLSGGLSAGDGAALGSVSALSAAVMMAVVVIHVRNLTKTESTGAIVFYFSAYSTLLGLATLPFGWILPGGTTLLLLVLTGLIGGVGQILITQSYKYAPASVVAPFEYTTMIWSLLLGFFVFGDVPQLVVLVGATIVIAANIFVILRERRLGIERDKARKAGTYT</sequence>
<evidence type="ECO:0000259" key="7">
    <source>
        <dbReference type="Pfam" id="PF00892"/>
    </source>
</evidence>
<evidence type="ECO:0000256" key="1">
    <source>
        <dbReference type="ARBA" id="ARBA00004141"/>
    </source>
</evidence>
<feature type="transmembrane region" description="Helical" evidence="6">
    <location>
        <begin position="162"/>
        <end position="183"/>
    </location>
</feature>
<protein>
    <submittedName>
        <fullName evidence="8">Membrane protein</fullName>
    </submittedName>
</protein>
<dbReference type="PANTHER" id="PTHR22911">
    <property type="entry name" value="ACYL-MALONYL CONDENSING ENZYME-RELATED"/>
    <property type="match status" value="1"/>
</dbReference>
<dbReference type="Proteomes" id="UP000017819">
    <property type="component" value="Unassembled WGS sequence"/>
</dbReference>
<keyword evidence="3 6" id="KW-0812">Transmembrane</keyword>
<comment type="similarity">
    <text evidence="2">Belongs to the drug/metabolite transporter (DMT) superfamily. 10 TMS drug/metabolite exporter (DME) (TC 2.A.7.3) family.</text>
</comment>
<evidence type="ECO:0000313" key="8">
    <source>
        <dbReference type="EMBL" id="ESR24225.1"/>
    </source>
</evidence>
<feature type="transmembrane region" description="Helical" evidence="6">
    <location>
        <begin position="195"/>
        <end position="217"/>
    </location>
</feature>
<keyword evidence="5 6" id="KW-0472">Membrane</keyword>
<feature type="transmembrane region" description="Helical" evidence="6">
    <location>
        <begin position="12"/>
        <end position="34"/>
    </location>
</feature>
<name>V4RLU9_9HYPH</name>
<evidence type="ECO:0000256" key="4">
    <source>
        <dbReference type="ARBA" id="ARBA00022989"/>
    </source>
</evidence>
<feature type="transmembrane region" description="Helical" evidence="6">
    <location>
        <begin position="107"/>
        <end position="125"/>
    </location>
</feature>
<feature type="transmembrane region" description="Helical" evidence="6">
    <location>
        <begin position="46"/>
        <end position="64"/>
    </location>
</feature>
<organism evidence="8 9">
    <name type="scientific">Lutibaculum baratangense AMV1</name>
    <dbReference type="NCBI Taxonomy" id="631454"/>
    <lineage>
        <taxon>Bacteria</taxon>
        <taxon>Pseudomonadati</taxon>
        <taxon>Pseudomonadota</taxon>
        <taxon>Alphaproteobacteria</taxon>
        <taxon>Hyphomicrobiales</taxon>
        <taxon>Tepidamorphaceae</taxon>
        <taxon>Lutibaculum</taxon>
    </lineage>
</organism>
<feature type="transmembrane region" description="Helical" evidence="6">
    <location>
        <begin position="132"/>
        <end position="150"/>
    </location>
</feature>
<comment type="caution">
    <text evidence="8">The sequence shown here is derived from an EMBL/GenBank/DDBJ whole genome shotgun (WGS) entry which is preliminary data.</text>
</comment>
<feature type="transmembrane region" description="Helical" evidence="6">
    <location>
        <begin position="223"/>
        <end position="240"/>
    </location>
</feature>